<dbReference type="GO" id="GO:0022857">
    <property type="term" value="F:transmembrane transporter activity"/>
    <property type="evidence" value="ECO:0007669"/>
    <property type="project" value="InterPro"/>
</dbReference>
<feature type="transmembrane region" description="Helical" evidence="4">
    <location>
        <begin position="31"/>
        <end position="54"/>
    </location>
</feature>
<feature type="transmembrane region" description="Helical" evidence="4">
    <location>
        <begin position="124"/>
        <end position="147"/>
    </location>
</feature>
<dbReference type="AlphaFoldDB" id="A0A1V2DW21"/>
<evidence type="ECO:0000259" key="5">
    <source>
        <dbReference type="PROSITE" id="PS50850"/>
    </source>
</evidence>
<dbReference type="InterPro" id="IPR011701">
    <property type="entry name" value="MFS"/>
</dbReference>
<dbReference type="InterPro" id="IPR052528">
    <property type="entry name" value="Sugar_transport-like"/>
</dbReference>
<gene>
    <name evidence="6" type="ORF">BTO32_03580</name>
</gene>
<dbReference type="InterPro" id="IPR036259">
    <property type="entry name" value="MFS_trans_sf"/>
</dbReference>
<feature type="transmembrane region" description="Helical" evidence="4">
    <location>
        <begin position="90"/>
        <end position="112"/>
    </location>
</feature>
<feature type="transmembrane region" description="Helical" evidence="4">
    <location>
        <begin position="66"/>
        <end position="84"/>
    </location>
</feature>
<dbReference type="InterPro" id="IPR020846">
    <property type="entry name" value="MFS_dom"/>
</dbReference>
<dbReference type="PROSITE" id="PS50850">
    <property type="entry name" value="MFS"/>
    <property type="match status" value="1"/>
</dbReference>
<dbReference type="PANTHER" id="PTHR23526:SF4">
    <property type="entry name" value="INTEGRAL MEMBRANE TRANSPORT PROTEIN"/>
    <property type="match status" value="1"/>
</dbReference>
<keyword evidence="2 4" id="KW-1133">Transmembrane helix</keyword>
<accession>A0A1V2DW21</accession>
<feature type="transmembrane region" description="Helical" evidence="4">
    <location>
        <begin position="201"/>
        <end position="219"/>
    </location>
</feature>
<dbReference type="SUPFAM" id="SSF103473">
    <property type="entry name" value="MFS general substrate transporter"/>
    <property type="match status" value="1"/>
</dbReference>
<dbReference type="Proteomes" id="UP000189339">
    <property type="component" value="Unassembled WGS sequence"/>
</dbReference>
<feature type="transmembrane region" description="Helical" evidence="4">
    <location>
        <begin position="290"/>
        <end position="316"/>
    </location>
</feature>
<sequence>MVAICVGLTSAFMVQTMLLIAIPLYALELGATPVLVGMILCAPYLLPLVLAIPLGGLITRLGGRRVIIAGACGMAAGPWVILLLPGFSGLIVAQLIIGVAHILMVLAAQSIISGLGHGKALERYFGWYTTCLSGGQLVGPLLAGWLIDASGARLSFAVMGAIALIGILSGFFLTGSARVGQSTEKSLLGYRAQARLLRTNPGVKISIALTVAVMFALGAHGSFLPVYLESLAVSATTIGALVSLRALCAMAIRPFMSSVIEWLGGRAAAMVWSSVVVALGLMLTGLTGNVYLLGVLAVLVGVGSGISQPLSMVVLAEHVSAAQRSSALGMRLMGNRGVQFLAPLILGFLAEVMPFNLTFLLAGVFVLAFVAVIVALIPAFRRQESELAAN</sequence>
<reference evidence="6 7" key="1">
    <citation type="submission" date="2016-12" db="EMBL/GenBank/DDBJ databases">
        <title>Marinobacter lutaoensis whole genome sequencing.</title>
        <authorList>
            <person name="Verma A."/>
            <person name="Krishnamurthi S."/>
        </authorList>
    </citation>
    <scope>NUCLEOTIDE SEQUENCE [LARGE SCALE GENOMIC DNA]</scope>
    <source>
        <strain evidence="6 7">T5054</strain>
    </source>
</reference>
<comment type="caution">
    <text evidence="6">The sequence shown here is derived from an EMBL/GenBank/DDBJ whole genome shotgun (WGS) entry which is preliminary data.</text>
</comment>
<keyword evidence="3 4" id="KW-0472">Membrane</keyword>
<dbReference type="Pfam" id="PF07690">
    <property type="entry name" value="MFS_1"/>
    <property type="match status" value="1"/>
</dbReference>
<dbReference type="STRING" id="135739.BTO32_03580"/>
<feature type="transmembrane region" description="Helical" evidence="4">
    <location>
        <begin position="153"/>
        <end position="180"/>
    </location>
</feature>
<dbReference type="PANTHER" id="PTHR23526">
    <property type="entry name" value="INTEGRAL MEMBRANE TRANSPORT PROTEIN-RELATED"/>
    <property type="match status" value="1"/>
</dbReference>
<dbReference type="EMBL" id="MSCW01000002">
    <property type="protein sequence ID" value="ONF44893.1"/>
    <property type="molecule type" value="Genomic_DNA"/>
</dbReference>
<evidence type="ECO:0000256" key="3">
    <source>
        <dbReference type="ARBA" id="ARBA00023136"/>
    </source>
</evidence>
<dbReference type="Gene3D" id="1.20.1250.20">
    <property type="entry name" value="MFS general substrate transporter like domains"/>
    <property type="match status" value="2"/>
</dbReference>
<evidence type="ECO:0000256" key="4">
    <source>
        <dbReference type="SAM" id="Phobius"/>
    </source>
</evidence>
<proteinExistence type="predicted"/>
<protein>
    <recommendedName>
        <fullName evidence="5">Major facilitator superfamily (MFS) profile domain-containing protein</fullName>
    </recommendedName>
</protein>
<evidence type="ECO:0000313" key="7">
    <source>
        <dbReference type="Proteomes" id="UP000189339"/>
    </source>
</evidence>
<keyword evidence="1 4" id="KW-0812">Transmembrane</keyword>
<evidence type="ECO:0000313" key="6">
    <source>
        <dbReference type="EMBL" id="ONF44893.1"/>
    </source>
</evidence>
<organism evidence="6 7">
    <name type="scientific">Marinobacter lutaoensis</name>
    <dbReference type="NCBI Taxonomy" id="135739"/>
    <lineage>
        <taxon>Bacteria</taxon>
        <taxon>Pseudomonadati</taxon>
        <taxon>Pseudomonadota</taxon>
        <taxon>Gammaproteobacteria</taxon>
        <taxon>Pseudomonadales</taxon>
        <taxon>Marinobacteraceae</taxon>
        <taxon>Marinobacter</taxon>
    </lineage>
</organism>
<evidence type="ECO:0000256" key="2">
    <source>
        <dbReference type="ARBA" id="ARBA00022989"/>
    </source>
</evidence>
<feature type="transmembrane region" description="Helical" evidence="4">
    <location>
        <begin position="359"/>
        <end position="380"/>
    </location>
</feature>
<name>A0A1V2DW21_9GAMM</name>
<feature type="transmembrane region" description="Helical" evidence="4">
    <location>
        <begin position="264"/>
        <end position="284"/>
    </location>
</feature>
<feature type="domain" description="Major facilitator superfamily (MFS) profile" evidence="5">
    <location>
        <begin position="1"/>
        <end position="381"/>
    </location>
</feature>
<evidence type="ECO:0000256" key="1">
    <source>
        <dbReference type="ARBA" id="ARBA00022692"/>
    </source>
</evidence>
<keyword evidence="7" id="KW-1185">Reference proteome</keyword>
<feature type="transmembrane region" description="Helical" evidence="4">
    <location>
        <begin position="231"/>
        <end position="252"/>
    </location>
</feature>
<feature type="transmembrane region" description="Helical" evidence="4">
    <location>
        <begin position="337"/>
        <end position="353"/>
    </location>
</feature>
<dbReference type="OrthoDB" id="6362084at2"/>